<feature type="domain" description="UPAR/Ly6" evidence="7">
    <location>
        <begin position="795"/>
        <end position="836"/>
    </location>
</feature>
<dbReference type="GO" id="GO:0043315">
    <property type="term" value="P:positive regulation of neutrophil degranulation"/>
    <property type="evidence" value="ECO:0007669"/>
    <property type="project" value="TreeGrafter"/>
</dbReference>
<protein>
    <recommendedName>
        <fullName evidence="7">UPAR/Ly6 domain-containing protein</fullName>
    </recommendedName>
</protein>
<feature type="domain" description="UPAR/Ly6" evidence="7">
    <location>
        <begin position="237"/>
        <end position="293"/>
    </location>
</feature>
<dbReference type="EMBL" id="JBBHLL010000678">
    <property type="protein sequence ID" value="KAK7798589.1"/>
    <property type="molecule type" value="Genomic_DNA"/>
</dbReference>
<dbReference type="CDD" id="cd23636">
    <property type="entry name" value="TFP_LU_ECD_CD177_rpt2"/>
    <property type="match status" value="3"/>
</dbReference>
<dbReference type="GO" id="GO:0007159">
    <property type="term" value="P:leukocyte cell-cell adhesion"/>
    <property type="evidence" value="ECO:0007669"/>
    <property type="project" value="TreeGrafter"/>
</dbReference>
<sequence>MNLMPALTLLGVTTLLPGVPALRCQRGNIEAVRNASELPLEWKTGEETCEVGEGCQDLVMLLENGPQINLLISKGCVKIGDQKPQVTWLRTGPGLSIVSYIQVCRHSDFCNDVSSTEVLGDLPTPTVPGTLRCPLCLSGDGCENAHMQICPAGSTHCYSGVLRLRGDNIITNLKVQGCMPQPDCNLLNGTKAIGTLDMSEKCGLQLGPQALDCNSGTLDTVRNVSELHLSWTTGWKICEPGQGCLETLMLIQNGGIATNLRVQGCMPESGCNLFDGTKAIGPIGVSEKCEPQSGSQALECRSGQVEALRKVSSLPLEWTTNWETCKIGEGCQETVLLIVNGPNVNLVFTKGCTTDKDHKPRITRHRTGPSVSIISYTHVCRHWDFCNDLSSTHPLWIPPPVTGPGSLRCPNCLSKDDCPKNAPEQDCPAGSLHCYNGVLSLKGGGLISDLKVQGCVSQPGCDLLNGTQTIGPIDVREDCGPQLAEEALKCQHGTLEITRNVSQLPLQWTAGQTTCGVGEGCQDTLMMIENGEMVKLILTKGCTTAEDQEAKVTEHRKGPGLSVTSYTRVCRLEDLCNDLSTTVPLWAPPPVTAPGTLHCPLCLSEDGCEKAPKQVCPAGSTHCYSGVLRLRGGKIISNLRVQGCISQPDCNLLNGTQTIGPMVVREDCGPQINGKPTDKNALTCFKGVMLRLGTGFAKEAVEWSALSTKVCEPEELCQETLLLIDVGPRTLLIGSKGCTGRGAEDNSSVSIYSRPPGMLVASYTRFCSSNLCNEASSSSVLLSSLPHPNVPPTGDLKCPVCVELFGSCFQNTKFITCPQGTTRCYEGDLELQGGEEMTAGSGIMGDPLPRPGFLCLPTEPSGCCHRKCWASL</sequence>
<evidence type="ECO:0000256" key="2">
    <source>
        <dbReference type="ARBA" id="ARBA00022475"/>
    </source>
</evidence>
<reference evidence="8 9" key="1">
    <citation type="journal article" date="2023" name="bioRxiv">
        <title>Conserved and derived expression patterns and positive selection on dental genes reveal complex evolutionary context of ever-growing rodent molars.</title>
        <authorList>
            <person name="Calamari Z.T."/>
            <person name="Song A."/>
            <person name="Cohen E."/>
            <person name="Akter M."/>
            <person name="Roy R.D."/>
            <person name="Hallikas O."/>
            <person name="Christensen M.M."/>
            <person name="Li P."/>
            <person name="Marangoni P."/>
            <person name="Jernvall J."/>
            <person name="Klein O.D."/>
        </authorList>
    </citation>
    <scope>NUCLEOTIDE SEQUENCE [LARGE SCALE GENOMIC DNA]</scope>
    <source>
        <strain evidence="8">V071</strain>
    </source>
</reference>
<keyword evidence="5" id="KW-0325">Glycoprotein</keyword>
<keyword evidence="9" id="KW-1185">Reference proteome</keyword>
<comment type="subcellular location">
    <subcellularLocation>
        <location evidence="1">Cell membrane</location>
    </subcellularLocation>
</comment>
<evidence type="ECO:0000256" key="1">
    <source>
        <dbReference type="ARBA" id="ARBA00004236"/>
    </source>
</evidence>
<dbReference type="GO" id="GO:0044853">
    <property type="term" value="C:plasma membrane raft"/>
    <property type="evidence" value="ECO:0007669"/>
    <property type="project" value="TreeGrafter"/>
</dbReference>
<comment type="caution">
    <text evidence="8">The sequence shown here is derived from an EMBL/GenBank/DDBJ whole genome shotgun (WGS) entry which is preliminary data.</text>
</comment>
<feature type="chain" id="PRO_5043508375" description="UPAR/Ly6 domain-containing protein" evidence="6">
    <location>
        <begin position="22"/>
        <end position="872"/>
    </location>
</feature>
<name>A0AAW0H6T2_MYOGA</name>
<dbReference type="Pfam" id="PF00021">
    <property type="entry name" value="UPAR_LY6"/>
    <property type="match status" value="8"/>
</dbReference>
<dbReference type="GO" id="GO:2001044">
    <property type="term" value="P:regulation of integrin-mediated signaling pathway"/>
    <property type="evidence" value="ECO:0007669"/>
    <property type="project" value="TreeGrafter"/>
</dbReference>
<feature type="signal peptide" evidence="6">
    <location>
        <begin position="1"/>
        <end position="21"/>
    </location>
</feature>
<evidence type="ECO:0000313" key="8">
    <source>
        <dbReference type="EMBL" id="KAK7798589.1"/>
    </source>
</evidence>
<feature type="domain" description="UPAR/Ly6" evidence="7">
    <location>
        <begin position="324"/>
        <end position="388"/>
    </location>
</feature>
<dbReference type="CDD" id="cd23623">
    <property type="entry name" value="TFP_LU_ECD_CD177_rpt1"/>
    <property type="match status" value="3"/>
</dbReference>
<accession>A0AAW0H6T2</accession>
<proteinExistence type="predicted"/>
<evidence type="ECO:0000313" key="9">
    <source>
        <dbReference type="Proteomes" id="UP001488838"/>
    </source>
</evidence>
<keyword evidence="4" id="KW-0472">Membrane</keyword>
<dbReference type="InterPro" id="IPR045860">
    <property type="entry name" value="Snake_toxin-like_sf"/>
</dbReference>
<dbReference type="PANTHER" id="PTHR16529:SF8">
    <property type="entry name" value="CD177 ANTIGEN"/>
    <property type="match status" value="1"/>
</dbReference>
<evidence type="ECO:0000256" key="5">
    <source>
        <dbReference type="ARBA" id="ARBA00023180"/>
    </source>
</evidence>
<evidence type="ECO:0000259" key="7">
    <source>
        <dbReference type="Pfam" id="PF00021"/>
    </source>
</evidence>
<dbReference type="PANTHER" id="PTHR16529">
    <property type="entry name" value="CD177 ANTIGEN"/>
    <property type="match status" value="1"/>
</dbReference>
<feature type="domain" description="UPAR/Ly6" evidence="7">
    <location>
        <begin position="406"/>
        <end position="479"/>
    </location>
</feature>
<gene>
    <name evidence="8" type="ORF">U0070_024738</name>
</gene>
<feature type="domain" description="UPAR/Ly6" evidence="7">
    <location>
        <begin position="705"/>
        <end position="774"/>
    </location>
</feature>
<feature type="domain" description="UPAR/Ly6" evidence="7">
    <location>
        <begin position="596"/>
        <end position="668"/>
    </location>
</feature>
<evidence type="ECO:0000256" key="3">
    <source>
        <dbReference type="ARBA" id="ARBA00022729"/>
    </source>
</evidence>
<dbReference type="SUPFAM" id="SSF57302">
    <property type="entry name" value="Snake toxin-like"/>
    <property type="match status" value="2"/>
</dbReference>
<dbReference type="GO" id="GO:0098742">
    <property type="term" value="P:cell-cell adhesion via plasma-membrane adhesion molecules"/>
    <property type="evidence" value="ECO:0007669"/>
    <property type="project" value="TreeGrafter"/>
</dbReference>
<dbReference type="InterPro" id="IPR016054">
    <property type="entry name" value="LY6_UPA_recep-like"/>
</dbReference>
<dbReference type="AlphaFoldDB" id="A0AAW0H6T2"/>
<keyword evidence="3 6" id="KW-0732">Signal</keyword>
<dbReference type="GO" id="GO:0045217">
    <property type="term" value="P:cell-cell junction maintenance"/>
    <property type="evidence" value="ECO:0007669"/>
    <property type="project" value="TreeGrafter"/>
</dbReference>
<dbReference type="CDD" id="cd23624">
    <property type="entry name" value="TFP_LU_ECD_CD177_rpt3"/>
    <property type="match status" value="1"/>
</dbReference>
<keyword evidence="2" id="KW-1003">Cell membrane</keyword>
<dbReference type="InterPro" id="IPR051899">
    <property type="entry name" value="Fert-Immune_med_protein"/>
</dbReference>
<organism evidence="8 9">
    <name type="scientific">Myodes glareolus</name>
    <name type="common">Bank vole</name>
    <name type="synonym">Clethrionomys glareolus</name>
    <dbReference type="NCBI Taxonomy" id="447135"/>
    <lineage>
        <taxon>Eukaryota</taxon>
        <taxon>Metazoa</taxon>
        <taxon>Chordata</taxon>
        <taxon>Craniata</taxon>
        <taxon>Vertebrata</taxon>
        <taxon>Euteleostomi</taxon>
        <taxon>Mammalia</taxon>
        <taxon>Eutheria</taxon>
        <taxon>Euarchontoglires</taxon>
        <taxon>Glires</taxon>
        <taxon>Rodentia</taxon>
        <taxon>Myomorpha</taxon>
        <taxon>Muroidea</taxon>
        <taxon>Cricetidae</taxon>
        <taxon>Arvicolinae</taxon>
        <taxon>Myodes</taxon>
    </lineage>
</organism>
<feature type="domain" description="UPAR/Ly6" evidence="7">
    <location>
        <begin position="514"/>
        <end position="578"/>
    </location>
</feature>
<evidence type="ECO:0000256" key="6">
    <source>
        <dbReference type="SAM" id="SignalP"/>
    </source>
</evidence>
<feature type="domain" description="UPAR/Ly6" evidence="7">
    <location>
        <begin position="130"/>
        <end position="203"/>
    </location>
</feature>
<dbReference type="Proteomes" id="UP001488838">
    <property type="component" value="Unassembled WGS sequence"/>
</dbReference>
<evidence type="ECO:0000256" key="4">
    <source>
        <dbReference type="ARBA" id="ARBA00023136"/>
    </source>
</evidence>